<dbReference type="Gene3D" id="2.60.210.10">
    <property type="entry name" value="Apoptosis, Tumor Necrosis Factor Receptor Associated Protein 2, Chain A"/>
    <property type="match status" value="1"/>
</dbReference>
<dbReference type="PANTHER" id="PTHR24410">
    <property type="entry name" value="HL07962P-RELATED"/>
    <property type="match status" value="1"/>
</dbReference>
<gene>
    <name evidence="4" type="ORF">SPPG_01517</name>
</gene>
<dbReference type="STRING" id="645134.A0A0L0HT69"/>
<protein>
    <recommendedName>
        <fullName evidence="6">BTB domain-containing protein</fullName>
    </recommendedName>
</protein>
<feature type="region of interest" description="Disordered" evidence="1">
    <location>
        <begin position="669"/>
        <end position="721"/>
    </location>
</feature>
<accession>A0A0L0HT69</accession>
<dbReference type="Gene3D" id="3.30.710.10">
    <property type="entry name" value="Potassium Channel Kv1.1, Chain A"/>
    <property type="match status" value="2"/>
</dbReference>
<evidence type="ECO:0000256" key="1">
    <source>
        <dbReference type="SAM" id="MobiDB-lite"/>
    </source>
</evidence>
<dbReference type="InterPro" id="IPR011333">
    <property type="entry name" value="SKP1/BTB/POZ_sf"/>
</dbReference>
<dbReference type="InterPro" id="IPR002083">
    <property type="entry name" value="MATH/TRAF_dom"/>
</dbReference>
<evidence type="ECO:0008006" key="6">
    <source>
        <dbReference type="Google" id="ProtNLM"/>
    </source>
</evidence>
<sequence length="721" mass="81536">MQDPHYREEYRQHVQDENLQPSLSSLRSAASQSDLLVMGTSNNVAITPLKLTENRRTLELAIRNFSKAEHGKTTFSYGATPFLVCNRKWGCNVYPFGLRPASKDYGQRIDIYLHIWAQNANETEEQFLSWIRANNIDFQITITEPEPAALHVVRSSQSTWCDMEDAAGWWLISLRSSPRLMELTDDTLIIRISFTTGEAGLRQKPDVINGKDVITLPIGPVQAAGALPAGLFDDARISDLTVIAGGKPIYVQRSVLASRLPGCELPEDGSPLVIDDIPYEVVRATIAYAYTGALHVENTAKNHAYLQVLAERFGMEQLRRTSRRMVYSCLTVTDALDVYMALGGLSPSLRELICVYIIQSFAEIRSSDAFRRLSTHPTRRSTASLLAILRRMEVIAPHRPPIFEPTESAGNLDWRRSMAFRSLLANPAVADVHFVVEGKILTAQKSVLSSLSDYFLAMFTRGFQESTTERDITVVEIPDFPYSTVRNMLLYLYVREIDPPSSISEIGYLYVIADKYQVHDLMSKAKSLLQTHIQPDTVTEFLFSFAYKYEPLRRLVLQYVLADFNAVRKSDGFARVVRHPHLYPEYVTLMDEILEHLVVKDFEQTEASRWENETEVPEYEQMLGEVDAIANVDELDREANDDEEEIFRDAPAFVGSDAYLDTVQRQEFQGKRHAVDDDTITRPVEKDDNETGPQSPRRATGVESTGKFDVSNEQVDIESSS</sequence>
<dbReference type="EMBL" id="KQ257451">
    <property type="protein sequence ID" value="KND04075.1"/>
    <property type="molecule type" value="Genomic_DNA"/>
</dbReference>
<dbReference type="SUPFAM" id="SSF49599">
    <property type="entry name" value="TRAF domain-like"/>
    <property type="match status" value="1"/>
</dbReference>
<reference evidence="4 5" key="1">
    <citation type="submission" date="2009-08" db="EMBL/GenBank/DDBJ databases">
        <title>The Genome Sequence of Spizellomyces punctatus strain DAOM BR117.</title>
        <authorList>
            <consortium name="The Broad Institute Genome Sequencing Platform"/>
            <person name="Russ C."/>
            <person name="Cuomo C."/>
            <person name="Shea T."/>
            <person name="Young S.K."/>
            <person name="Zeng Q."/>
            <person name="Koehrsen M."/>
            <person name="Haas B."/>
            <person name="Borodovsky M."/>
            <person name="Guigo R."/>
            <person name="Alvarado L."/>
            <person name="Berlin A."/>
            <person name="Bochicchio J."/>
            <person name="Borenstein D."/>
            <person name="Chapman S."/>
            <person name="Chen Z."/>
            <person name="Engels R."/>
            <person name="Freedman E."/>
            <person name="Gellesch M."/>
            <person name="Goldberg J."/>
            <person name="Griggs A."/>
            <person name="Gujja S."/>
            <person name="Heiman D."/>
            <person name="Hepburn T."/>
            <person name="Howarth C."/>
            <person name="Jen D."/>
            <person name="Larson L."/>
            <person name="Lewis B."/>
            <person name="Mehta T."/>
            <person name="Park D."/>
            <person name="Pearson M."/>
            <person name="Roberts A."/>
            <person name="Saif S."/>
            <person name="Shenoy N."/>
            <person name="Sisk P."/>
            <person name="Stolte C."/>
            <person name="Sykes S."/>
            <person name="Thomson T."/>
            <person name="Walk T."/>
            <person name="White J."/>
            <person name="Yandava C."/>
            <person name="Burger G."/>
            <person name="Gray M.W."/>
            <person name="Holland P.W.H."/>
            <person name="King N."/>
            <person name="Lang F.B.F."/>
            <person name="Roger A.J."/>
            <person name="Ruiz-Trillo I."/>
            <person name="Lander E."/>
            <person name="Nusbaum C."/>
        </authorList>
    </citation>
    <scope>NUCLEOTIDE SEQUENCE [LARGE SCALE GENOMIC DNA]</scope>
    <source>
        <strain evidence="4 5">DAOM BR117</strain>
    </source>
</reference>
<dbReference type="PANTHER" id="PTHR24410:SF23">
    <property type="entry name" value="BTB DOMAIN-CONTAINING PROTEIN-RELATED"/>
    <property type="match status" value="1"/>
</dbReference>
<dbReference type="InterPro" id="IPR008974">
    <property type="entry name" value="TRAF-like"/>
</dbReference>
<dbReference type="InterPro" id="IPR051481">
    <property type="entry name" value="BTB-POZ/Galectin-3-binding"/>
</dbReference>
<dbReference type="InParanoid" id="A0A0L0HT69"/>
<dbReference type="GeneID" id="27685175"/>
<dbReference type="VEuPathDB" id="FungiDB:SPPG_01517"/>
<name>A0A0L0HT69_SPIPD</name>
<feature type="domain" description="BTB" evidence="2">
    <location>
        <begin position="238"/>
        <end position="298"/>
    </location>
</feature>
<feature type="domain" description="MATH" evidence="3">
    <location>
        <begin position="55"/>
        <end position="194"/>
    </location>
</feature>
<dbReference type="eggNOG" id="KOG0167">
    <property type="taxonomic scope" value="Eukaryota"/>
</dbReference>
<dbReference type="Proteomes" id="UP000053201">
    <property type="component" value="Unassembled WGS sequence"/>
</dbReference>
<evidence type="ECO:0000313" key="4">
    <source>
        <dbReference type="EMBL" id="KND04075.1"/>
    </source>
</evidence>
<dbReference type="PROSITE" id="PS50097">
    <property type="entry name" value="BTB"/>
    <property type="match status" value="2"/>
</dbReference>
<evidence type="ECO:0000313" key="5">
    <source>
        <dbReference type="Proteomes" id="UP000053201"/>
    </source>
</evidence>
<dbReference type="RefSeq" id="XP_016612114.1">
    <property type="nucleotide sequence ID" value="XM_016749835.1"/>
</dbReference>
<dbReference type="SUPFAM" id="SSF54695">
    <property type="entry name" value="POZ domain"/>
    <property type="match status" value="2"/>
</dbReference>
<dbReference type="Pfam" id="PF00651">
    <property type="entry name" value="BTB"/>
    <property type="match status" value="2"/>
</dbReference>
<evidence type="ECO:0000259" key="2">
    <source>
        <dbReference type="PROSITE" id="PS50097"/>
    </source>
</evidence>
<dbReference type="SMART" id="SM00225">
    <property type="entry name" value="BTB"/>
    <property type="match status" value="2"/>
</dbReference>
<evidence type="ECO:0000259" key="3">
    <source>
        <dbReference type="PROSITE" id="PS50144"/>
    </source>
</evidence>
<dbReference type="AlphaFoldDB" id="A0A0L0HT69"/>
<dbReference type="CDD" id="cd18186">
    <property type="entry name" value="BTB_POZ_ZBTB_KLHL-like"/>
    <property type="match status" value="1"/>
</dbReference>
<dbReference type="CDD" id="cd00121">
    <property type="entry name" value="MATH"/>
    <property type="match status" value="1"/>
</dbReference>
<proteinExistence type="predicted"/>
<organism evidence="4 5">
    <name type="scientific">Spizellomyces punctatus (strain DAOM BR117)</name>
    <dbReference type="NCBI Taxonomy" id="645134"/>
    <lineage>
        <taxon>Eukaryota</taxon>
        <taxon>Fungi</taxon>
        <taxon>Fungi incertae sedis</taxon>
        <taxon>Chytridiomycota</taxon>
        <taxon>Chytridiomycota incertae sedis</taxon>
        <taxon>Chytridiomycetes</taxon>
        <taxon>Spizellomycetales</taxon>
        <taxon>Spizellomycetaceae</taxon>
        <taxon>Spizellomyces</taxon>
    </lineage>
</organism>
<feature type="domain" description="BTB" evidence="2">
    <location>
        <begin position="430"/>
        <end position="501"/>
    </location>
</feature>
<keyword evidence="5" id="KW-1185">Reference proteome</keyword>
<dbReference type="PROSITE" id="PS50144">
    <property type="entry name" value="MATH"/>
    <property type="match status" value="1"/>
</dbReference>
<dbReference type="InterPro" id="IPR000210">
    <property type="entry name" value="BTB/POZ_dom"/>
</dbReference>
<feature type="compositionally biased region" description="Basic and acidic residues" evidence="1">
    <location>
        <begin position="669"/>
        <end position="686"/>
    </location>
</feature>
<feature type="compositionally biased region" description="Polar residues" evidence="1">
    <location>
        <begin position="711"/>
        <end position="721"/>
    </location>
</feature>
<dbReference type="OrthoDB" id="6359816at2759"/>